<evidence type="ECO:0000313" key="2">
    <source>
        <dbReference type="Proteomes" id="UP000029990"/>
    </source>
</evidence>
<organism evidence="1 2">
    <name type="scientific">Knoellia flava TL1</name>
    <dbReference type="NCBI Taxonomy" id="1385518"/>
    <lineage>
        <taxon>Bacteria</taxon>
        <taxon>Bacillati</taxon>
        <taxon>Actinomycetota</taxon>
        <taxon>Actinomycetes</taxon>
        <taxon>Micrococcales</taxon>
        <taxon>Intrasporangiaceae</taxon>
        <taxon>Knoellia</taxon>
    </lineage>
</organism>
<evidence type="ECO:0000313" key="1">
    <source>
        <dbReference type="EMBL" id="KGN32785.1"/>
    </source>
</evidence>
<proteinExistence type="predicted"/>
<comment type="caution">
    <text evidence="1">The sequence shown here is derived from an EMBL/GenBank/DDBJ whole genome shotgun (WGS) entry which is preliminary data.</text>
</comment>
<sequence length="51" mass="5573">MRPRSEFAIAPSRRLPALPFGIRATTAGPQHLFREALLGTLGRSRSDRPSG</sequence>
<dbReference type="EMBL" id="AVPI01000014">
    <property type="protein sequence ID" value="KGN32785.1"/>
    <property type="molecule type" value="Genomic_DNA"/>
</dbReference>
<evidence type="ECO:0008006" key="3">
    <source>
        <dbReference type="Google" id="ProtNLM"/>
    </source>
</evidence>
<protein>
    <recommendedName>
        <fullName evidence="3">LysR family transcriptional regulator</fullName>
    </recommendedName>
</protein>
<dbReference type="Proteomes" id="UP000029990">
    <property type="component" value="Unassembled WGS sequence"/>
</dbReference>
<reference evidence="1 2" key="1">
    <citation type="submission" date="2013-08" db="EMBL/GenBank/DDBJ databases">
        <title>The genome sequence of Knoellia flava.</title>
        <authorList>
            <person name="Zhu W."/>
            <person name="Wang G."/>
        </authorList>
    </citation>
    <scope>NUCLEOTIDE SEQUENCE [LARGE SCALE GENOMIC DNA]</scope>
    <source>
        <strain evidence="1 2">TL1</strain>
    </source>
</reference>
<gene>
    <name evidence="1" type="ORF">N798_07225</name>
</gene>
<name>A0ABR4XFH8_9MICO</name>
<keyword evidence="2" id="KW-1185">Reference proteome</keyword>
<accession>A0ABR4XFH8</accession>